<feature type="signal peptide" evidence="1">
    <location>
        <begin position="1"/>
        <end position="21"/>
    </location>
</feature>
<dbReference type="SUPFAM" id="SSF49299">
    <property type="entry name" value="PKD domain"/>
    <property type="match status" value="6"/>
</dbReference>
<dbReference type="Pfam" id="PF13585">
    <property type="entry name" value="CHU_C"/>
    <property type="match status" value="1"/>
</dbReference>
<feature type="domain" description="PKD" evidence="2">
    <location>
        <begin position="1221"/>
        <end position="1257"/>
    </location>
</feature>
<dbReference type="InterPro" id="IPR026341">
    <property type="entry name" value="T9SS_type_B"/>
</dbReference>
<feature type="domain" description="PKD" evidence="2">
    <location>
        <begin position="204"/>
        <end position="285"/>
    </location>
</feature>
<dbReference type="SMART" id="SM00089">
    <property type="entry name" value="PKD"/>
    <property type="match status" value="9"/>
</dbReference>
<feature type="domain" description="PKD" evidence="2">
    <location>
        <begin position="1656"/>
        <end position="1708"/>
    </location>
</feature>
<dbReference type="Pfam" id="PF18911">
    <property type="entry name" value="PKD_4"/>
    <property type="match status" value="4"/>
</dbReference>
<gene>
    <name evidence="3" type="ORF">KM029_03405</name>
</gene>
<dbReference type="InterPro" id="IPR013783">
    <property type="entry name" value="Ig-like_fold"/>
</dbReference>
<proteinExistence type="predicted"/>
<feature type="domain" description="PKD" evidence="2">
    <location>
        <begin position="1129"/>
        <end position="1182"/>
    </location>
</feature>
<name>A0ABX8GX67_9BACT</name>
<feature type="domain" description="PKD" evidence="2">
    <location>
        <begin position="5149"/>
        <end position="5213"/>
    </location>
</feature>
<dbReference type="RefSeq" id="WP_184679460.1">
    <property type="nucleotide sequence ID" value="NZ_CP076128.1"/>
</dbReference>
<dbReference type="InterPro" id="IPR022409">
    <property type="entry name" value="PKD/Chitinase_dom"/>
</dbReference>
<evidence type="ECO:0000259" key="2">
    <source>
        <dbReference type="PROSITE" id="PS50093"/>
    </source>
</evidence>
<accession>A0ABX8GX67</accession>
<dbReference type="Proteomes" id="UP000682802">
    <property type="component" value="Chromosome 1"/>
</dbReference>
<keyword evidence="4" id="KW-1185">Reference proteome</keyword>
<dbReference type="CDD" id="cd00146">
    <property type="entry name" value="PKD"/>
    <property type="match status" value="3"/>
</dbReference>
<evidence type="ECO:0000313" key="3">
    <source>
        <dbReference type="EMBL" id="QWG07994.1"/>
    </source>
</evidence>
<dbReference type="Gene3D" id="2.60.40.10">
    <property type="entry name" value="Immunoglobulins"/>
    <property type="match status" value="8"/>
</dbReference>
<dbReference type="EMBL" id="CP076128">
    <property type="protein sequence ID" value="QWG07994.1"/>
    <property type="molecule type" value="Genomic_DNA"/>
</dbReference>
<keyword evidence="1" id="KW-0732">Signal</keyword>
<organism evidence="3 4">
    <name type="scientific">Flammeovirga kamogawensis</name>
    <dbReference type="NCBI Taxonomy" id="373891"/>
    <lineage>
        <taxon>Bacteria</taxon>
        <taxon>Pseudomonadati</taxon>
        <taxon>Bacteroidota</taxon>
        <taxon>Cytophagia</taxon>
        <taxon>Cytophagales</taxon>
        <taxon>Flammeovirgaceae</taxon>
        <taxon>Flammeovirga</taxon>
    </lineage>
</organism>
<protein>
    <submittedName>
        <fullName evidence="3">Gliding motility-associated C-terminal domain-containing protein</fullName>
    </submittedName>
</protein>
<feature type="domain" description="PKD" evidence="2">
    <location>
        <begin position="1441"/>
        <end position="1481"/>
    </location>
</feature>
<evidence type="ECO:0000256" key="1">
    <source>
        <dbReference type="SAM" id="SignalP"/>
    </source>
</evidence>
<dbReference type="PROSITE" id="PS50093">
    <property type="entry name" value="PKD"/>
    <property type="match status" value="6"/>
</dbReference>
<evidence type="ECO:0000313" key="4">
    <source>
        <dbReference type="Proteomes" id="UP000682802"/>
    </source>
</evidence>
<dbReference type="InterPro" id="IPR035986">
    <property type="entry name" value="PKD_dom_sf"/>
</dbReference>
<dbReference type="InterPro" id="IPR000601">
    <property type="entry name" value="PKD_dom"/>
</dbReference>
<feature type="chain" id="PRO_5046641434" evidence="1">
    <location>
        <begin position="22"/>
        <end position="5539"/>
    </location>
</feature>
<dbReference type="NCBIfam" id="TIGR04131">
    <property type="entry name" value="Bac_Flav_CTERM"/>
    <property type="match status" value="1"/>
</dbReference>
<reference evidence="3 4" key="1">
    <citation type="submission" date="2021-05" db="EMBL/GenBank/DDBJ databases">
        <title>Comparative genomic studies on the polysaccharide-degrading batcterial strains of the Flammeovirga genus.</title>
        <authorList>
            <person name="Zewei F."/>
            <person name="Zheng Z."/>
            <person name="Yu L."/>
            <person name="Ruyue G."/>
            <person name="Yanhong M."/>
            <person name="Yuanyuan C."/>
            <person name="Jingyan G."/>
            <person name="Wenjun H."/>
        </authorList>
    </citation>
    <scope>NUCLEOTIDE SEQUENCE [LARGE SCALE GENOMIC DNA]</scope>
    <source>
        <strain evidence="3 4">YS10</strain>
    </source>
</reference>
<sequence length="5539" mass="606811">MTKSLLRSLLFIVTCTLTLLANRLHGQDLVRTSGGINYDTTQVIQGCEGVAIQFSIDGPDTYSNFNWSTDYNGNTYTIAEPFEQFNAFGNYSISVTFDDSGGTSYTRTVTNKIVVYDQPEGSFYASATNACIGDTITLVQTTPGTFSTLEFLVDNKLYTVTNDSAKIVLDNYGDFDVVLSGVTSDGCSFIRRENNYIHIETPFTTDLTINQTISCATTQSVIFTATSTDSDGNSVSPTYYWNFGDGNFDTTSANTSMHTYNIADGTNFTATVSTISNNCAGTTNNSINFYFKDISTLYTTSIVSTCNTYEVTYTPTTIDPLLASTTLTWDFDDGSSSESHSISDTVTHSFSNNNPTSFNANISATINEINGNSCTYNDTQLIPVLPQAGINVVTNNTRYCSENFDVETQAINLQNVTNFYWVVDGGTPEGNNKTTDTLSINGYGSHTIELFFDAQTGDLSDNCALNSIVVYSAPLDITLTGPQYDCAPSNETFTASETWEDESGNIINNPFTVQAESWSIVNTATNTIVTENGNPMTLSNLTHGTYQITRNIDLTPIGNNSSCSFSSIPYDYVVGERLDSPTIQHAPSVICIGTTVNFNTTTAADTAGLGLSGDYPIVYQYRYASNLDWVTVGTSGIGSYYYGDIVDDNRTSLPGTFTVELRAIINGCGGMPSSQTIRIEASEAEHELTVDECNPTILGFTNNSLGTSDTDYQWTLTIDPPGPSNTVNYTSPITKDENYNFLADTNFPTFTGYTQGEIPESSSVYAVITATEPSVGCSDTEDTTIVMPNALPILNPTPQTSVGTCVNNTISFDAGDGNIGSSYNWVFTLDTDPSITFSFGSNTSLVNANFPIPGNYNGTVTVATNAGCLQTASVGPIQITGGSVQVTGNTTACVGDPQTFQGTNLMYSPLQPNYEWLVDGVSQSSGTTVLVGGNYIVPDLTNIIFSTPNSPQNLAHTVTLNLEVNGCTASYTHDITVTKPIVSFVNPISDYITFDYVCDEIITQIDLDLDTDDIYNLSTATINYFMGGIGGTSVVSNTQIDDQATFSLSAGTYTLTVQVIDENGCSSDDDITFTVPTMQELEARFTPSTVNLVCPGFVSFSDLADDTPGNTVRRDDLDGLNLFFVDIQTWEWDFDGDGTIDATTTDGAATNYYDSPGSYDAILTVTDVHGCQDTSTPITIVVGGTSGTYEIMKKISFEPATTTLVAFPRDDPNTDITNTIYQWSSGDGQAGMDSANTFQYMSEGTYTPSLTFIDENGCNYPADYSGDMRVLSCPDISAADITLCTDAGTYTLNVTDMSWSSSFNTTDTIETATYIYSWELSYQWYVDGVLVNSINGGNNPEVTFNFAPVDTAPFTINPDDADGKLYTIQATIMTSYVDKIDATNNVLNIAECVSSDNIRVIYNPTPVPSFTNDEVCGGSATTLDASLSDFGLYTRGVISNYEWDIDNDGTYDLSSTNPISSYTFPSQGVYPVTLRTTSADGCSAIFTEDSVIVNSIPVANFTYQNVCESFEVSFDDLSTITPVTDDKIVRWDWDFNNNGTFDFGGTDSLTHRYPRINFNTQLDGDGSIIGTNQVITTRLVVTTNKGCTHEFIPSSDSTLIFQFKNPDAELTAERQSDALSNEVCLGQTFQFRDASTVDNTNIATYIGDGTLPANVNDIIAWYWDFNDGNFSTLADPNHDFTAVGTYNVKLMVTTARGCNNIDSLTVYVRENPDSEIGSDSIIVCNDVPVTLRPIANDSTGFEYLWTRLNGPINGTTSFTDTTLHTVTVTAQESDYSAGAARIDIKYQLQIEDTNHPTLCLTYDTVDVGIHRLPIISLDTTLISCGTSALYTALPFGAEIINGFSTTWTQEYLNGGTIDTTHLNIQDLTINPTSYLSGSTRIQSKYYVDVENEIGCSDRDSITFEFYRQPDFSSWVDSTEQCNSSDRSTYEVDFYPFGETEVLPHNSSYDYTWSMSSNAADHNIDALNVTDLVNQVIANQNNQNINLVLTEDYFVDNTTSLSFEIALHVENSFDNTCLKDTTVIFEIERRPRELNLLDTRIDVCDSVVVLNHHTETLDFNYRWRNITSGNSSSYNGSSIPDTFGQIRTLSFSDSDYATGASQFTIRMNNRVRKKNPDGTDASPACGINRNLDLVFYRTPNIQFSETKAGNNPCASSALLSSGSEVITGFNYQWDLISIQNGTLTEDALTNKDINLAVSSWNTNQTIITAEYRLTVTNTASPTCMDVENYTIQFFRTPEITYTPDVNNCAISDTVTANSEALNGADFLWNQNTISGGSLLTTPTADNSSTTSNQMIIDVDNFSLGQHRIDANYTLTINNSTASTCDDDTTFNITFYRTPQIAFVETRTDSCALINTIQPFGTEVISGYNYQWNQLSVEGGTVSTSTLTDQDLTITATSFDQDTAYIVARYELFVQNTDANSCVDIDTIEFRFYRTPTLDAFVKNKPLDECGLSVELYPLGQSEIINHNEGFDYTWTLNSVTGAGADGSTLPSNINDSISNQVNDQNFDLTMPLSAFESGSNEIILSLDVHIEHTDNNVTCQTDSTLLLSFKRPPVISLTEIKPDSCDLTSTLQPFGTEVISGFNYNWQITSISGYDGNDGDPSNNMSVGSTFTTQDLTLTITDDDFIDTESKIEIILQLDVANSLAVSNTSCQDVAVDTITFYRTPEINSAFAFNKIANCDHTGTSEPFSTNVNGFVYVWMPISVSGGGVNHNNLFSREITIDVDSFATNSLQIDGTYRLRVFNSEVPSCYDEEDVNFEFYRTPEIVFNDPLVKCAVKDTSMSFTTANEAFVNAGETFYWNLNSITGGSIDSLNNNNEFIVDVDSFSTDAVQIDLEYQVSITNSSAHTCDDDTTFQVTFYRTPEINFLSVKADSCATQDIIKPFNGEDIPLIIRTWRQLTVNGGTINQNSGVNDLDLDLSITTFDLNSTTVDVSYELTAVNSVSNTCTDKDTVTVHFYRTPSFANYSETMPLGFCGDLINVQPLGATEIINHNNGFNYQWTLDPSTVVGANGGVLIQPILDSINANQNNQNLTLSVGDSAYADGAHILSFEMDLNIAHSNTNIACATNDTTILYRYIRYPDIDIVESKTDSCDLTSELQPFALETIPGFNYSWRITTISGYDGSDYAVNDTYSTQNTTFTVTDDDFIDNESVIAIQVELTVVNSAAMADPTCSNTENYTLYFYRTPTINTPFDHSKMAECDGNGLASPFPTDVNGYTYIWSIDSIRNGAIFDNAALAQRELSVQVDSFTDLESIMYVYYHLRVVNTNQTTCYAEDTVSFRFYRTPEVSLTSLTGICQSSVMVSSTNEMLNDVDFDWTQNSITGGTIITTPAIPDGSRTATFTANTFNAGESEINANYTITLLNSGESMCDDDTTFNFTLFREPDINLTYSRASNDSCDNALTLIPFNNEGISGYNNTWSNTFLNGGAINTTTLTDENLTVTVDTFALHSTRIDSRFLLNSFNTNSVGCLDSMSIASTLYRSPNFTNFSEVRNDGSCGLTINFYPLGTSEIIAHGNGFDYQWNLNSSGISGAGSNGSTLPSDVLSDITNQINNQNIEVTLPITAFAAGSNKIEIPFTLQINNTDQPSCSNSIDTTMIFYRPAIIDIQQSLTTCGIENTITAFGLEDVSSAFNFNWTFTTVGGSISNSSLTGHTLTFNNPVFSAGSDTVLVDVSVNVENIENTSCVTDSTFRFYFYREPNISINQSITACGSTNLISLFNTEIIDGFNYVWDSVQVNGGTLSIGSGYSSSTQNIELNASSFDSGSHRIDANYRISVFNYDTLGNANCSDFEDIQFSIFRVPTMAIAQSLTSGDCGNSNTITLFGNEIIDGYNYTWNQQSVVGGTINISSTTTQNVILDTPIFNTSSNQIDVTYQVTAINSDSPTCSSTETVSFTFYRTPNATITDVNAECSTTSIVLETTESYVPQFNYTWNLINTTVDNNPNNEALTTPQVVQNNNTYTLNSPIDQTSFFPTGSALMQYEYEVVVENSLSTQCIDKDTIMASFFRNPILNSTQSLDSIDCQLSNTIRPFATEKIINYRYTWNEVSVLGGTIDTTHLDNHNQDVQFNVVSFDSLSHRIDVTYSLDVENELGGCNDSETYIFTFFRTPITDLSHLNIPPICEDGTINLFPTEANNAGYTYNWTRVSILTDNGIDLLAANIYPMESSLTDHSITLNHNPSFPSNSVRVIAIYQLETTNNDNGCTTSDQVTVQFDRDATIGLTSNNLTVCDDADLILQTVETRPDNYDFTWTIDSIFTDNNASISSLSNINTSTSGQMIIDADPVDFPLGAALITARFDVHAENKLNAGCDADTAYTVQLARKPMINFTDNHTGCALDTVLIKPLGNETINGYNYSWSVASIDGFNGSASDVINGQAANQNFEIHFEDDDFSNGRSQIEVTMELTIVNPNGSSCTATQQHTLIFFRVPHINFDVVKSANDSCTNLITVSPFNEVISDYQYQWTKISTTNGSVSEVDVTARDLVTQNPIFNNGETQIDVRYELSIINSNPNASQPCITTKEVDVSFFKTPVLNTTLSTSIIGCSDNVSLKALTFPITSSQMNNYIFDWQMSSLSGGTIDTLSSYDSLHINVNQFASGSGEINVTIDIDGKNAHQENSCFSTESEFFTFYRTPNITLSPSATDLCEDQIFSITTGEELVSHFDYNWTITVTDDINLNTGSVDTSSYNTRGHQLELRNPSFPIGASYIEIEATLNVSNGSSGCSDLATTTIRFHKQPTLSLISSPIVSCETGFITLRPTQNEVTNFNYTWEQLDITSDSDSILNASITETPSGSAYEMNLTSPTFPHGAAQLTARYKLTISNPSNPYCTQVSDSIDITFFRNPITEIPTTVQGSCNQTSINIQPNNEEFISNFNYAWTIDQIDSDISTNDNRGNVTISNTSGYNPDFILNTMPDDASSLTAHLSLSTDNVFNNCGTGTDQSSITFLRTPTVILPADLGGCQEQVFTITPLDTYWSGMNYNWSIISLSGGRINTQSDFNTNSATLADPIFNSNSHEVVARLVLNVNNKLDTSCSSADTMTVVFHRTPTAEFTIDKGFGCQMETIFFSTRNAITPQEGSIFEWDFDNDGNYEVQSTGDTTSIFNTIGTHTIKLRITTPAGCISPVYSQDIHIYEIPTPSFTVNDICIGETAQFINTTAQLNQAGDHGIKNVKWDFDFNEDNGALFDAFDRDASFTYTQPGTYKVLVEVTNNGGCTNTFIDSVIVTPLPVITMESDIWICEGLTTTLTPQVNVPVTYSWSTGSTADSILVGPLEETTYSVEVTNEQGCINTHQITVHVVPDVIAEWEQESCDLEPITFDGRIPEYPGVVESFLWSNGATTPTIDVLENGVYTVTTRVQHESGTMCEFVHDFTATFHPNPVQVLQDTTFCFETGDKLDVAAVEGDNYTYQWSTGETSRVITRDRSGILTVIVTDESHATRCATIDTINVNQICPARLHSPNAFTPNGDGTNDEFLLEPAYAVDIDFHIYNNWGESIFHKVYTDSFEASTPGNGWDGTYKGAKMMSGSYTYSVRYTSQKDGSVTEKTGQILLIR</sequence>